<dbReference type="Proteomes" id="UP000715441">
    <property type="component" value="Unassembled WGS sequence"/>
</dbReference>
<name>A0ABX1J0R7_9PSEU</name>
<comment type="caution">
    <text evidence="4">The sequence shown here is derived from an EMBL/GenBank/DDBJ whole genome shotgun (WGS) entry which is preliminary data.</text>
</comment>
<gene>
    <name evidence="4" type="ORF">HFP15_10025</name>
</gene>
<protein>
    <submittedName>
        <fullName evidence="4">MCE family protein</fullName>
    </submittedName>
</protein>
<dbReference type="InterPro" id="IPR003399">
    <property type="entry name" value="Mce/MlaD"/>
</dbReference>
<keyword evidence="2" id="KW-0472">Membrane</keyword>
<evidence type="ECO:0000313" key="4">
    <source>
        <dbReference type="EMBL" id="NKQ53219.1"/>
    </source>
</evidence>
<keyword evidence="2" id="KW-1133">Transmembrane helix</keyword>
<accession>A0ABX1J0R7</accession>
<reference evidence="4 5" key="1">
    <citation type="submission" date="2020-04" db="EMBL/GenBank/DDBJ databases">
        <title>Novel species.</title>
        <authorList>
            <person name="Teo W.F.A."/>
            <person name="Lipun K."/>
            <person name="Srisuk N."/>
            <person name="Duangmal K."/>
        </authorList>
    </citation>
    <scope>NUCLEOTIDE SEQUENCE [LARGE SCALE GENOMIC DNA]</scope>
    <source>
        <strain evidence="4 5">K13G38</strain>
    </source>
</reference>
<dbReference type="PANTHER" id="PTHR33371:SF4">
    <property type="entry name" value="INTERMEMBRANE PHOSPHOLIPID TRANSPORT SYSTEM BINDING PROTEIN MLAD"/>
    <property type="match status" value="1"/>
</dbReference>
<dbReference type="Pfam" id="PF02470">
    <property type="entry name" value="MlaD"/>
    <property type="match status" value="1"/>
</dbReference>
<organism evidence="4 5">
    <name type="scientific">Amycolatopsis acididurans</name>
    <dbReference type="NCBI Taxonomy" id="2724524"/>
    <lineage>
        <taxon>Bacteria</taxon>
        <taxon>Bacillati</taxon>
        <taxon>Actinomycetota</taxon>
        <taxon>Actinomycetes</taxon>
        <taxon>Pseudonocardiales</taxon>
        <taxon>Pseudonocardiaceae</taxon>
        <taxon>Amycolatopsis</taxon>
    </lineage>
</organism>
<evidence type="ECO:0000313" key="5">
    <source>
        <dbReference type="Proteomes" id="UP000715441"/>
    </source>
</evidence>
<evidence type="ECO:0000256" key="2">
    <source>
        <dbReference type="SAM" id="Phobius"/>
    </source>
</evidence>
<dbReference type="PANTHER" id="PTHR33371">
    <property type="entry name" value="INTERMEMBRANE PHOSPHOLIPID TRANSPORT SYSTEM BINDING PROTEIN MLAD-RELATED"/>
    <property type="match status" value="1"/>
</dbReference>
<dbReference type="EMBL" id="JAAXLS010000004">
    <property type="protein sequence ID" value="NKQ53219.1"/>
    <property type="molecule type" value="Genomic_DNA"/>
</dbReference>
<evidence type="ECO:0000259" key="3">
    <source>
        <dbReference type="Pfam" id="PF02470"/>
    </source>
</evidence>
<dbReference type="InterPro" id="IPR052336">
    <property type="entry name" value="MlaD_Phospholipid_Transporter"/>
</dbReference>
<proteinExistence type="predicted"/>
<keyword evidence="2" id="KW-0812">Transmembrane</keyword>
<evidence type="ECO:0000256" key="1">
    <source>
        <dbReference type="SAM" id="MobiDB-lite"/>
    </source>
</evidence>
<feature type="region of interest" description="Disordered" evidence="1">
    <location>
        <begin position="417"/>
        <end position="441"/>
    </location>
</feature>
<sequence>MSVLRRPLAKLGTFRLLVVLAFVGVCALLFGWMWTSGGGSIPGVTSTPSYQVSFEDPDVLNLVQMSEVQIAGVVAGRVQEIDPKAGGAHVVIGMNPDAAPLHEGVTVRVGIRSLEGPSYVEVQDGKGPVVPAGTALPASAVRPTVDVRALLSSLDGNTRAQLGSLIRGLGSSADGTSQSVSQLMSAFGTLGGQGYTAVDALAGQSRQLQQLAAQASTLLNALDTGRGQIADVVHDAQQVTAATSGQSAAIADTVRQFPGVLTSADAATKKLSQLSGSLSPVASGLHAAAPGLNQALVELPQTTSDLRGLLPALNGTLDESPATLGRVPAVGNDLDDLLPKAQFELRDIDPMLSYMSPFGRDIGAFFANFGAAFSYKDENGDNYLRLMPFFNEQSLKGYPVNTSKLLPIAPLMQTNPYPGAGSAANPQPFAGPAPHLERNGQ</sequence>
<keyword evidence="5" id="KW-1185">Reference proteome</keyword>
<feature type="transmembrane region" description="Helical" evidence="2">
    <location>
        <begin position="12"/>
        <end position="34"/>
    </location>
</feature>
<feature type="domain" description="Mce/MlaD" evidence="3">
    <location>
        <begin position="49"/>
        <end position="125"/>
    </location>
</feature>
<dbReference type="RefSeq" id="WP_168513915.1">
    <property type="nucleotide sequence ID" value="NZ_JAAXLS010000004.1"/>
</dbReference>